<keyword evidence="9" id="KW-0472">Membrane</keyword>
<evidence type="ECO:0000313" key="11">
    <source>
        <dbReference type="Proteomes" id="UP000265566"/>
    </source>
</evidence>
<dbReference type="EC" id="1.14.14.93" evidence="10"/>
<comment type="cofactor">
    <cofactor evidence="1">
        <name>heme</name>
        <dbReference type="ChEBI" id="CHEBI:30413"/>
    </cofactor>
</comment>
<dbReference type="Proteomes" id="UP000265566">
    <property type="component" value="Chromosome 8"/>
</dbReference>
<sequence length="104" mass="11990">MSELLGGRTLDQFCSLRQQETARFLIFQKKTEVGEAVDIGGELLIHTNRIITRMTMSKTCCENDGDVEDIGKLVQRLFRIAGKFDLLEYKCRKNLYMQGITKRL</sequence>
<name>A0A396GPK2_MEDTR</name>
<evidence type="ECO:0000313" key="10">
    <source>
        <dbReference type="EMBL" id="RHN43069.1"/>
    </source>
</evidence>
<evidence type="ECO:0000256" key="9">
    <source>
        <dbReference type="ARBA" id="ARBA00023136"/>
    </source>
</evidence>
<dbReference type="PANTHER" id="PTHR47943">
    <property type="entry name" value="CYTOCHROME P450 93A3-LIKE"/>
    <property type="match status" value="1"/>
</dbReference>
<dbReference type="SUPFAM" id="SSF48264">
    <property type="entry name" value="Cytochrome P450"/>
    <property type="match status" value="1"/>
</dbReference>
<gene>
    <name evidence="10" type="ORF">MtrunA17_Chr8g0383811</name>
</gene>
<dbReference type="Gramene" id="rna49592">
    <property type="protein sequence ID" value="RHN43069.1"/>
    <property type="gene ID" value="gene49592"/>
</dbReference>
<comment type="caution">
    <text evidence="10">The sequence shown here is derived from an EMBL/GenBank/DDBJ whole genome shotgun (WGS) entry which is preliminary data.</text>
</comment>
<keyword evidence="8 10" id="KW-0503">Monooxygenase</keyword>
<dbReference type="GO" id="GO:0020037">
    <property type="term" value="F:heme binding"/>
    <property type="evidence" value="ECO:0007669"/>
    <property type="project" value="InterPro"/>
</dbReference>
<keyword evidence="5" id="KW-0479">Metal-binding</keyword>
<dbReference type="EMBL" id="PSQE01000008">
    <property type="protein sequence ID" value="RHN43069.1"/>
    <property type="molecule type" value="Genomic_DNA"/>
</dbReference>
<organism evidence="10 11">
    <name type="scientific">Medicago truncatula</name>
    <name type="common">Barrel medic</name>
    <name type="synonym">Medicago tribuloides</name>
    <dbReference type="NCBI Taxonomy" id="3880"/>
    <lineage>
        <taxon>Eukaryota</taxon>
        <taxon>Viridiplantae</taxon>
        <taxon>Streptophyta</taxon>
        <taxon>Embryophyta</taxon>
        <taxon>Tracheophyta</taxon>
        <taxon>Spermatophyta</taxon>
        <taxon>Magnoliopsida</taxon>
        <taxon>eudicotyledons</taxon>
        <taxon>Gunneridae</taxon>
        <taxon>Pentapetalae</taxon>
        <taxon>rosids</taxon>
        <taxon>fabids</taxon>
        <taxon>Fabales</taxon>
        <taxon>Fabaceae</taxon>
        <taxon>Papilionoideae</taxon>
        <taxon>50 kb inversion clade</taxon>
        <taxon>NPAAA clade</taxon>
        <taxon>Hologalegina</taxon>
        <taxon>IRL clade</taxon>
        <taxon>Trifolieae</taxon>
        <taxon>Medicago</taxon>
    </lineage>
</organism>
<evidence type="ECO:0000256" key="5">
    <source>
        <dbReference type="ARBA" id="ARBA00022723"/>
    </source>
</evidence>
<dbReference type="AlphaFoldDB" id="A0A396GPK2"/>
<evidence type="ECO:0000256" key="6">
    <source>
        <dbReference type="ARBA" id="ARBA00023002"/>
    </source>
</evidence>
<protein>
    <submittedName>
        <fullName evidence="10">Putative 3,9-dihydroxypterocarpan 6A-monooxygenase</fullName>
        <ecNumber evidence="10">1.14.14.93</ecNumber>
    </submittedName>
</protein>
<proteinExistence type="inferred from homology"/>
<evidence type="ECO:0000256" key="3">
    <source>
        <dbReference type="ARBA" id="ARBA00010617"/>
    </source>
</evidence>
<dbReference type="GO" id="GO:0016020">
    <property type="term" value="C:membrane"/>
    <property type="evidence" value="ECO:0007669"/>
    <property type="project" value="UniProtKB-SubCell"/>
</dbReference>
<keyword evidence="6 10" id="KW-0560">Oxidoreductase</keyword>
<evidence type="ECO:0000256" key="1">
    <source>
        <dbReference type="ARBA" id="ARBA00001971"/>
    </source>
</evidence>
<keyword evidence="7" id="KW-0408">Iron</keyword>
<dbReference type="PANTHER" id="PTHR47943:SF8">
    <property type="entry name" value="CYTOCHROME P450"/>
    <property type="match status" value="1"/>
</dbReference>
<dbReference type="GO" id="GO:0005506">
    <property type="term" value="F:iron ion binding"/>
    <property type="evidence" value="ECO:0007669"/>
    <property type="project" value="InterPro"/>
</dbReference>
<reference evidence="11" key="1">
    <citation type="journal article" date="2018" name="Nat. Plants">
        <title>Whole-genome landscape of Medicago truncatula symbiotic genes.</title>
        <authorList>
            <person name="Pecrix Y."/>
            <person name="Staton S.E."/>
            <person name="Sallet E."/>
            <person name="Lelandais-Briere C."/>
            <person name="Moreau S."/>
            <person name="Carrere S."/>
            <person name="Blein T."/>
            <person name="Jardinaud M.F."/>
            <person name="Latrasse D."/>
            <person name="Zouine M."/>
            <person name="Zahm M."/>
            <person name="Kreplak J."/>
            <person name="Mayjonade B."/>
            <person name="Satge C."/>
            <person name="Perez M."/>
            <person name="Cauet S."/>
            <person name="Marande W."/>
            <person name="Chantry-Darmon C."/>
            <person name="Lopez-Roques C."/>
            <person name="Bouchez O."/>
            <person name="Berard A."/>
            <person name="Debelle F."/>
            <person name="Munos S."/>
            <person name="Bendahmane A."/>
            <person name="Berges H."/>
            <person name="Niebel A."/>
            <person name="Buitink J."/>
            <person name="Frugier F."/>
            <person name="Benhamed M."/>
            <person name="Crespi M."/>
            <person name="Gouzy J."/>
            <person name="Gamas P."/>
        </authorList>
    </citation>
    <scope>NUCLEOTIDE SEQUENCE [LARGE SCALE GENOMIC DNA]</scope>
    <source>
        <strain evidence="11">cv. Jemalong A17</strain>
    </source>
</reference>
<dbReference type="InterPro" id="IPR036396">
    <property type="entry name" value="Cyt_P450_sf"/>
</dbReference>
<keyword evidence="4" id="KW-0349">Heme</keyword>
<comment type="similarity">
    <text evidence="3">Belongs to the cytochrome P450 family.</text>
</comment>
<evidence type="ECO:0000256" key="8">
    <source>
        <dbReference type="ARBA" id="ARBA00023033"/>
    </source>
</evidence>
<evidence type="ECO:0000256" key="2">
    <source>
        <dbReference type="ARBA" id="ARBA00004370"/>
    </source>
</evidence>
<accession>A0A396GPK2</accession>
<evidence type="ECO:0000256" key="7">
    <source>
        <dbReference type="ARBA" id="ARBA00023004"/>
    </source>
</evidence>
<evidence type="ECO:0000256" key="4">
    <source>
        <dbReference type="ARBA" id="ARBA00022617"/>
    </source>
</evidence>
<comment type="subcellular location">
    <subcellularLocation>
        <location evidence="2">Membrane</location>
    </subcellularLocation>
</comment>
<dbReference type="GO" id="GO:0047082">
    <property type="term" value="F:3,9-dihydroxypterocarpan 6a-monooxygenase activity"/>
    <property type="evidence" value="ECO:0007669"/>
    <property type="project" value="UniProtKB-EC"/>
</dbReference>